<dbReference type="OrthoDB" id="3483903at2"/>
<name>A0A1I7B4H1_9ACTN</name>
<accession>A0A1I7B4H1</accession>
<reference evidence="2" key="1">
    <citation type="submission" date="2016-10" db="EMBL/GenBank/DDBJ databases">
        <authorList>
            <person name="Varghese N."/>
            <person name="Submissions S."/>
        </authorList>
    </citation>
    <scope>NUCLEOTIDE SEQUENCE [LARGE SCALE GENOMIC DNA]</scope>
    <source>
        <strain evidence="2">DSM 46136</strain>
    </source>
</reference>
<gene>
    <name evidence="1" type="ORF">SAMN05660657_03261</name>
</gene>
<protein>
    <submittedName>
        <fullName evidence="1">Uncharacterized protein</fullName>
    </submittedName>
</protein>
<evidence type="ECO:0000313" key="2">
    <source>
        <dbReference type="Proteomes" id="UP000199546"/>
    </source>
</evidence>
<organism evidence="1 2">
    <name type="scientific">Geodermatophilus amargosae</name>
    <dbReference type="NCBI Taxonomy" id="1296565"/>
    <lineage>
        <taxon>Bacteria</taxon>
        <taxon>Bacillati</taxon>
        <taxon>Actinomycetota</taxon>
        <taxon>Actinomycetes</taxon>
        <taxon>Geodermatophilales</taxon>
        <taxon>Geodermatophilaceae</taxon>
        <taxon>Geodermatophilus</taxon>
    </lineage>
</organism>
<sequence>MSEIRILGESDWEDEDLLTHDEAVERLREEIETEQAFLESAAARERPLAAARSRVRIEAMRTRLAASERALADGFGVVRKIGHAATSP</sequence>
<dbReference type="AlphaFoldDB" id="A0A1I7B4H1"/>
<keyword evidence="2" id="KW-1185">Reference proteome</keyword>
<dbReference type="RefSeq" id="WP_139245900.1">
    <property type="nucleotide sequence ID" value="NZ_FPBA01000012.1"/>
</dbReference>
<evidence type="ECO:0000313" key="1">
    <source>
        <dbReference type="EMBL" id="SFT82051.1"/>
    </source>
</evidence>
<proteinExistence type="predicted"/>
<dbReference type="Proteomes" id="UP000199546">
    <property type="component" value="Unassembled WGS sequence"/>
</dbReference>
<dbReference type="EMBL" id="FPBA01000012">
    <property type="protein sequence ID" value="SFT82051.1"/>
    <property type="molecule type" value="Genomic_DNA"/>
</dbReference>